<feature type="compositionally biased region" description="Polar residues" evidence="1">
    <location>
        <begin position="316"/>
        <end position="330"/>
    </location>
</feature>
<evidence type="ECO:0000256" key="1">
    <source>
        <dbReference type="SAM" id="MobiDB-lite"/>
    </source>
</evidence>
<evidence type="ECO:0000313" key="4">
    <source>
        <dbReference type="Proteomes" id="UP000734854"/>
    </source>
</evidence>
<dbReference type="Pfam" id="PF05641">
    <property type="entry name" value="Agenet"/>
    <property type="match status" value="1"/>
</dbReference>
<dbReference type="EMBL" id="JACMSC010000017">
    <property type="protein sequence ID" value="KAG6478939.1"/>
    <property type="molecule type" value="Genomic_DNA"/>
</dbReference>
<dbReference type="AlphaFoldDB" id="A0A8J5F9M4"/>
<dbReference type="CDD" id="cd20405">
    <property type="entry name" value="Tudor_Agenet_AtDUF_rpt1_3"/>
    <property type="match status" value="1"/>
</dbReference>
<gene>
    <name evidence="3" type="ORF">ZIOFF_062387</name>
</gene>
<dbReference type="SMART" id="SM00743">
    <property type="entry name" value="Agenet"/>
    <property type="match status" value="2"/>
</dbReference>
<evidence type="ECO:0000259" key="2">
    <source>
        <dbReference type="PROSITE" id="PS51138"/>
    </source>
</evidence>
<comment type="caution">
    <text evidence="3">The sequence shown here is derived from an EMBL/GenBank/DDBJ whole genome shotgun (WGS) entry which is preliminary data.</text>
</comment>
<dbReference type="SMART" id="SM01191">
    <property type="entry name" value="ENT"/>
    <property type="match status" value="1"/>
</dbReference>
<keyword evidence="4" id="KW-1185">Reference proteome</keyword>
<name>A0A8J5F9M4_ZINOF</name>
<feature type="region of interest" description="Disordered" evidence="1">
    <location>
        <begin position="301"/>
        <end position="334"/>
    </location>
</feature>
<sequence length="401" mass="45252">MSKAMEFKPGDEVEVLRRNEELNVSWFPAIISSVLVNKYSVSYKLFVKPQGKPIAETVDDKDVRPSPPLVPHKQDWTVGDIVEVLDTHSWKVAKIAKILKKGYVVAKIFGSIQLKRFLLYDVRVPQAWQTNHWVNKVENGKHFHCGLMPSNSKHTEKVEDGIHQEACIIQKFNTKHPEAYNGHKFDKRQLCPMPPTTLERDLRLHCIAACDPEIIGTGKKRKVSMEGRRTSPRKIDVVTFSKVSNLENCMLKSGKTRRTVKTGLQADKIFLDEHATPLFRIPMGVAEETDECSVASCSSNETEESCFGGAGRHSRNASGKSTNVMPSSPNEGEREHETIFKDKLAASVHMLELRAYRSTLRALHASGPLSWEQETLVTNLRLSLNISNEEHLLHLKQLLSV</sequence>
<dbReference type="OrthoDB" id="663550at2759"/>
<evidence type="ECO:0000313" key="3">
    <source>
        <dbReference type="EMBL" id="KAG6478939.1"/>
    </source>
</evidence>
<protein>
    <recommendedName>
        <fullName evidence="2">ENT domain-containing protein</fullName>
    </recommendedName>
</protein>
<feature type="domain" description="ENT" evidence="2">
    <location>
        <begin position="344"/>
        <end position="401"/>
    </location>
</feature>
<reference evidence="3 4" key="1">
    <citation type="submission" date="2020-08" db="EMBL/GenBank/DDBJ databases">
        <title>Plant Genome Project.</title>
        <authorList>
            <person name="Zhang R.-G."/>
        </authorList>
    </citation>
    <scope>NUCLEOTIDE SEQUENCE [LARGE SCALE GENOMIC DNA]</scope>
    <source>
        <tissue evidence="3">Rhizome</tissue>
    </source>
</reference>
<organism evidence="3 4">
    <name type="scientific">Zingiber officinale</name>
    <name type="common">Ginger</name>
    <name type="synonym">Amomum zingiber</name>
    <dbReference type="NCBI Taxonomy" id="94328"/>
    <lineage>
        <taxon>Eukaryota</taxon>
        <taxon>Viridiplantae</taxon>
        <taxon>Streptophyta</taxon>
        <taxon>Embryophyta</taxon>
        <taxon>Tracheophyta</taxon>
        <taxon>Spermatophyta</taxon>
        <taxon>Magnoliopsida</taxon>
        <taxon>Liliopsida</taxon>
        <taxon>Zingiberales</taxon>
        <taxon>Zingiberaceae</taxon>
        <taxon>Zingiber</taxon>
    </lineage>
</organism>
<dbReference type="InterPro" id="IPR008395">
    <property type="entry name" value="Agenet-like_dom"/>
</dbReference>
<dbReference type="InterPro" id="IPR005491">
    <property type="entry name" value="ENT_dom"/>
</dbReference>
<dbReference type="PANTHER" id="PTHR31917">
    <property type="entry name" value="AGENET DOMAIN-CONTAINING PROTEIN-RELATED"/>
    <property type="match status" value="1"/>
</dbReference>
<dbReference type="PROSITE" id="PS51138">
    <property type="entry name" value="ENT"/>
    <property type="match status" value="1"/>
</dbReference>
<proteinExistence type="predicted"/>
<dbReference type="PANTHER" id="PTHR31917:SF59">
    <property type="entry name" value="ENT DOMAIN-CONTAINING PROTEIN"/>
    <property type="match status" value="1"/>
</dbReference>
<dbReference type="InterPro" id="IPR014002">
    <property type="entry name" value="Agenet_dom_plant"/>
</dbReference>
<accession>A0A8J5F9M4</accession>
<dbReference type="Pfam" id="PF03735">
    <property type="entry name" value="ENT"/>
    <property type="match status" value="1"/>
</dbReference>
<dbReference type="Proteomes" id="UP000734854">
    <property type="component" value="Unassembled WGS sequence"/>
</dbReference>